<dbReference type="AlphaFoldDB" id="A0A0F9KXN1"/>
<evidence type="ECO:0000313" key="1">
    <source>
        <dbReference type="EMBL" id="KKM87069.1"/>
    </source>
</evidence>
<comment type="caution">
    <text evidence="1">The sequence shown here is derived from an EMBL/GenBank/DDBJ whole genome shotgun (WGS) entry which is preliminary data.</text>
</comment>
<proteinExistence type="predicted"/>
<gene>
    <name evidence="1" type="ORF">LCGC14_1272720</name>
</gene>
<name>A0A0F9KXN1_9ZZZZ</name>
<sequence>MKQRTGTLEVEFEDKGQDFLRWTIKDGVVVACEPFQKELWKGTKVHSTMMIKPGDTLVITVPGRGNSLLPKRTTLNYKVEVVKVKLSRK</sequence>
<dbReference type="EMBL" id="LAZR01007157">
    <property type="protein sequence ID" value="KKM87069.1"/>
    <property type="molecule type" value="Genomic_DNA"/>
</dbReference>
<accession>A0A0F9KXN1</accession>
<organism evidence="1">
    <name type="scientific">marine sediment metagenome</name>
    <dbReference type="NCBI Taxonomy" id="412755"/>
    <lineage>
        <taxon>unclassified sequences</taxon>
        <taxon>metagenomes</taxon>
        <taxon>ecological metagenomes</taxon>
    </lineage>
</organism>
<protein>
    <submittedName>
        <fullName evidence="1">Uncharacterized protein</fullName>
    </submittedName>
</protein>
<reference evidence="1" key="1">
    <citation type="journal article" date="2015" name="Nature">
        <title>Complex archaea that bridge the gap between prokaryotes and eukaryotes.</title>
        <authorList>
            <person name="Spang A."/>
            <person name="Saw J.H."/>
            <person name="Jorgensen S.L."/>
            <person name="Zaremba-Niedzwiedzka K."/>
            <person name="Martijn J."/>
            <person name="Lind A.E."/>
            <person name="van Eijk R."/>
            <person name="Schleper C."/>
            <person name="Guy L."/>
            <person name="Ettema T.J."/>
        </authorList>
    </citation>
    <scope>NUCLEOTIDE SEQUENCE</scope>
</reference>